<comment type="catalytic activity">
    <reaction evidence="6 7">
        <text>L-glutamate 5-semialdehyde + phosphate + NADP(+) = L-glutamyl 5-phosphate + NADPH + H(+)</text>
        <dbReference type="Rhea" id="RHEA:19541"/>
        <dbReference type="ChEBI" id="CHEBI:15378"/>
        <dbReference type="ChEBI" id="CHEBI:43474"/>
        <dbReference type="ChEBI" id="CHEBI:57783"/>
        <dbReference type="ChEBI" id="CHEBI:58066"/>
        <dbReference type="ChEBI" id="CHEBI:58274"/>
        <dbReference type="ChEBI" id="CHEBI:58349"/>
        <dbReference type="EC" id="1.2.1.41"/>
    </reaction>
</comment>
<protein>
    <recommendedName>
        <fullName evidence="7">Gamma-glutamyl phosphate reductase</fullName>
        <shortName evidence="7">GPR</shortName>
        <ecNumber evidence="7">1.2.1.41</ecNumber>
    </recommendedName>
    <alternativeName>
        <fullName evidence="7">Glutamate-5-semialdehyde dehydrogenase</fullName>
    </alternativeName>
    <alternativeName>
        <fullName evidence="7">Glutamyl-gamma-semialdehyde dehydrogenase</fullName>
        <shortName evidence="7">GSA dehydrogenase</shortName>
    </alternativeName>
</protein>
<sequence>MTTSLEQSTPALAQDDPEVAVLEVARRAREASRALATATRATKDAALRALADALVAATDRVLAANAEDVARGRAGGMSEGLLDRLALTPERVVAIADALRELAALPDPVGEVVRGSTLPNGLRLRQVRVPMGVVGMIYEARPNVTVDAAGLALKSGNAVVLRGGSAAASSNATIVEVLAEALAAQGLPRDLVQSVDAWGRPGGVALMHARGLVDVLVPRGGADLIATVVREATVPVIETGVGNCHLYVDASADLDDALPILLNAKTQRVGVCNAVETLLVHRDVADAFLPSALAALGQAGVTVHGDAATLAHAPQGVATVPATEADWGTEYLSLDLAVRVVDDLDAAIDHVRRWSTGHTEAILTRDLRASERFVAEVDAAAVIVNASTRFTDGGQFGLGAEIGISTQKLHARGPMGLAELTTTKWVVHGDGHVRP</sequence>
<evidence type="ECO:0000313" key="9">
    <source>
        <dbReference type="EMBL" id="MDQ0426598.1"/>
    </source>
</evidence>
<evidence type="ECO:0000256" key="5">
    <source>
        <dbReference type="ARBA" id="ARBA00023002"/>
    </source>
</evidence>
<dbReference type="PANTHER" id="PTHR11063:SF8">
    <property type="entry name" value="DELTA-1-PYRROLINE-5-CARBOXYLATE SYNTHASE"/>
    <property type="match status" value="1"/>
</dbReference>
<dbReference type="NCBIfam" id="NF001221">
    <property type="entry name" value="PRK00197.1"/>
    <property type="match status" value="1"/>
</dbReference>
<accession>A0ABU0GMP4</accession>
<evidence type="ECO:0000256" key="6">
    <source>
        <dbReference type="ARBA" id="ARBA00049024"/>
    </source>
</evidence>
<comment type="pathway">
    <text evidence="1 7">Amino-acid biosynthesis; L-proline biosynthesis; L-glutamate 5-semialdehyde from L-glutamate: step 2/2.</text>
</comment>
<dbReference type="GO" id="GO:0004350">
    <property type="term" value="F:glutamate-5-semialdehyde dehydrogenase activity"/>
    <property type="evidence" value="ECO:0007669"/>
    <property type="project" value="UniProtKB-EC"/>
</dbReference>
<keyword evidence="5 7" id="KW-0560">Oxidoreductase</keyword>
<dbReference type="InterPro" id="IPR015590">
    <property type="entry name" value="Aldehyde_DH_dom"/>
</dbReference>
<evidence type="ECO:0000259" key="8">
    <source>
        <dbReference type="Pfam" id="PF00171"/>
    </source>
</evidence>
<dbReference type="NCBIfam" id="TIGR00407">
    <property type="entry name" value="proA"/>
    <property type="match status" value="1"/>
</dbReference>
<dbReference type="PIRSF" id="PIRSF000151">
    <property type="entry name" value="GPR"/>
    <property type="match status" value="1"/>
</dbReference>
<keyword evidence="2 7" id="KW-0028">Amino-acid biosynthesis</keyword>
<keyword evidence="4 7" id="KW-0521">NADP</keyword>
<dbReference type="InterPro" id="IPR016162">
    <property type="entry name" value="Ald_DH_N"/>
</dbReference>
<dbReference type="CDD" id="cd07079">
    <property type="entry name" value="ALDH_F18-19_ProA-GPR"/>
    <property type="match status" value="1"/>
</dbReference>
<reference evidence="9 10" key="1">
    <citation type="submission" date="2023-07" db="EMBL/GenBank/DDBJ databases">
        <title>Sequencing the genomes of 1000 actinobacteria strains.</title>
        <authorList>
            <person name="Klenk H.-P."/>
        </authorList>
    </citation>
    <scope>NUCLEOTIDE SEQUENCE [LARGE SCALE GENOMIC DNA]</scope>
    <source>
        <strain evidence="9 10">DSM 14785</strain>
    </source>
</reference>
<comment type="caution">
    <text evidence="9">The sequence shown here is derived from an EMBL/GenBank/DDBJ whole genome shotgun (WGS) entry which is preliminary data.</text>
</comment>
<evidence type="ECO:0000256" key="7">
    <source>
        <dbReference type="HAMAP-Rule" id="MF_00412"/>
    </source>
</evidence>
<dbReference type="HAMAP" id="MF_00412">
    <property type="entry name" value="ProA"/>
    <property type="match status" value="1"/>
</dbReference>
<dbReference type="SUPFAM" id="SSF53720">
    <property type="entry name" value="ALDH-like"/>
    <property type="match status" value="1"/>
</dbReference>
<dbReference type="EC" id="1.2.1.41" evidence="7"/>
<dbReference type="Pfam" id="PF00171">
    <property type="entry name" value="Aldedh"/>
    <property type="match status" value="1"/>
</dbReference>
<dbReference type="InterPro" id="IPR016163">
    <property type="entry name" value="Ald_DH_C"/>
</dbReference>
<evidence type="ECO:0000256" key="3">
    <source>
        <dbReference type="ARBA" id="ARBA00022650"/>
    </source>
</evidence>
<dbReference type="InterPro" id="IPR000965">
    <property type="entry name" value="GPR_dom"/>
</dbReference>
<name>A0ABU0GMP4_9CELL</name>
<dbReference type="InterPro" id="IPR016161">
    <property type="entry name" value="Ald_DH/histidinol_DH"/>
</dbReference>
<dbReference type="Gene3D" id="3.40.309.10">
    <property type="entry name" value="Aldehyde Dehydrogenase, Chain A, domain 2"/>
    <property type="match status" value="1"/>
</dbReference>
<proteinExistence type="inferred from homology"/>
<dbReference type="Gene3D" id="3.40.605.10">
    <property type="entry name" value="Aldehyde Dehydrogenase, Chain A, domain 1"/>
    <property type="match status" value="1"/>
</dbReference>
<comment type="subcellular location">
    <subcellularLocation>
        <location evidence="7">Cytoplasm</location>
    </subcellularLocation>
</comment>
<dbReference type="RefSeq" id="WP_070320658.1">
    <property type="nucleotide sequence ID" value="NZ_JAUSVM010000001.1"/>
</dbReference>
<keyword evidence="7" id="KW-0963">Cytoplasm</keyword>
<gene>
    <name evidence="7" type="primary">proA</name>
    <name evidence="9" type="ORF">JO380_002979</name>
</gene>
<keyword evidence="10" id="KW-1185">Reference proteome</keyword>
<keyword evidence="3 7" id="KW-0641">Proline biosynthesis</keyword>
<evidence type="ECO:0000256" key="2">
    <source>
        <dbReference type="ARBA" id="ARBA00022605"/>
    </source>
</evidence>
<dbReference type="InterPro" id="IPR012134">
    <property type="entry name" value="Glu-5-SA_DH"/>
</dbReference>
<evidence type="ECO:0000256" key="4">
    <source>
        <dbReference type="ARBA" id="ARBA00022857"/>
    </source>
</evidence>
<dbReference type="Proteomes" id="UP001240250">
    <property type="component" value="Unassembled WGS sequence"/>
</dbReference>
<comment type="similarity">
    <text evidence="7">Belongs to the gamma-glutamyl phosphate reductase family.</text>
</comment>
<evidence type="ECO:0000256" key="1">
    <source>
        <dbReference type="ARBA" id="ARBA00004985"/>
    </source>
</evidence>
<dbReference type="PANTHER" id="PTHR11063">
    <property type="entry name" value="GLUTAMATE SEMIALDEHYDE DEHYDROGENASE"/>
    <property type="match status" value="1"/>
</dbReference>
<organism evidence="9 10">
    <name type="scientific">Cellulomonas iranensis</name>
    <dbReference type="NCBI Taxonomy" id="76862"/>
    <lineage>
        <taxon>Bacteria</taxon>
        <taxon>Bacillati</taxon>
        <taxon>Actinomycetota</taxon>
        <taxon>Actinomycetes</taxon>
        <taxon>Micrococcales</taxon>
        <taxon>Cellulomonadaceae</taxon>
        <taxon>Cellulomonas</taxon>
    </lineage>
</organism>
<feature type="domain" description="Aldehyde dehydrogenase" evidence="8">
    <location>
        <begin position="20"/>
        <end position="299"/>
    </location>
</feature>
<dbReference type="EMBL" id="JAUSVM010000001">
    <property type="protein sequence ID" value="MDQ0426598.1"/>
    <property type="molecule type" value="Genomic_DNA"/>
</dbReference>
<comment type="function">
    <text evidence="7">Catalyzes the NADPH-dependent reduction of L-glutamate 5-phosphate into L-glutamate 5-semialdehyde and phosphate. The product spontaneously undergoes cyclization to form 1-pyrroline-5-carboxylate.</text>
</comment>
<evidence type="ECO:0000313" key="10">
    <source>
        <dbReference type="Proteomes" id="UP001240250"/>
    </source>
</evidence>